<dbReference type="CDD" id="cd03235">
    <property type="entry name" value="ABC_Metallic_Cations"/>
    <property type="match status" value="1"/>
</dbReference>
<organism evidence="5 6">
    <name type="scientific">Candidatus Magasanikbacteria bacterium CG_4_10_14_0_2_um_filter_33_14</name>
    <dbReference type="NCBI Taxonomy" id="1974636"/>
    <lineage>
        <taxon>Bacteria</taxon>
        <taxon>Candidatus Magasanikiibacteriota</taxon>
    </lineage>
</organism>
<dbReference type="InterPro" id="IPR027417">
    <property type="entry name" value="P-loop_NTPase"/>
</dbReference>
<dbReference type="AlphaFoldDB" id="A0A2M7VAE0"/>
<dbReference type="GO" id="GO:0016887">
    <property type="term" value="F:ATP hydrolysis activity"/>
    <property type="evidence" value="ECO:0007669"/>
    <property type="project" value="InterPro"/>
</dbReference>
<dbReference type="InterPro" id="IPR003439">
    <property type="entry name" value="ABC_transporter-like_ATP-bd"/>
</dbReference>
<dbReference type="InterPro" id="IPR003593">
    <property type="entry name" value="AAA+_ATPase"/>
</dbReference>
<dbReference type="FunFam" id="3.40.50.300:FF:000134">
    <property type="entry name" value="Iron-enterobactin ABC transporter ATP-binding protein"/>
    <property type="match status" value="1"/>
</dbReference>
<sequence length="239" mass="26801">MLIEVKNLSYKFNDFTALENVSFEIEKGDIVAIIGPNGSGKTTLLQNIIGVLSPTTGTITIDGEKPRDVRKKIGYVPQKFEFDRTIPISVHEFMSLEKCGKKGHDEKNIIEALREVGLEDVEEKQLGHLSGGQFQRVMIARALLHEKEILIFDEPSTGIDLVGEKTIYDLIKKINEDRGTTCLIVSHELNIVNKYTKKVVCINKQMVCYGSPEIVITPETLQKLYGSGTGLYHPHNHIH</sequence>
<feature type="domain" description="ABC transporter" evidence="4">
    <location>
        <begin position="3"/>
        <end position="228"/>
    </location>
</feature>
<keyword evidence="3 5" id="KW-0067">ATP-binding</keyword>
<evidence type="ECO:0000256" key="1">
    <source>
        <dbReference type="ARBA" id="ARBA00022448"/>
    </source>
</evidence>
<keyword evidence="1" id="KW-0813">Transport</keyword>
<keyword evidence="2" id="KW-0547">Nucleotide-binding</keyword>
<gene>
    <name evidence="5" type="ORF">COX80_03280</name>
</gene>
<protein>
    <submittedName>
        <fullName evidence="5">Metal ABC transporter ATP-binding protein</fullName>
    </submittedName>
</protein>
<dbReference type="PROSITE" id="PS00211">
    <property type="entry name" value="ABC_TRANSPORTER_1"/>
    <property type="match status" value="1"/>
</dbReference>
<evidence type="ECO:0000256" key="2">
    <source>
        <dbReference type="ARBA" id="ARBA00022741"/>
    </source>
</evidence>
<dbReference type="Proteomes" id="UP000231453">
    <property type="component" value="Unassembled WGS sequence"/>
</dbReference>
<dbReference type="Pfam" id="PF00005">
    <property type="entry name" value="ABC_tran"/>
    <property type="match status" value="1"/>
</dbReference>
<dbReference type="GO" id="GO:0005524">
    <property type="term" value="F:ATP binding"/>
    <property type="evidence" value="ECO:0007669"/>
    <property type="project" value="UniProtKB-KW"/>
</dbReference>
<evidence type="ECO:0000313" key="5">
    <source>
        <dbReference type="EMBL" id="PIZ95870.1"/>
    </source>
</evidence>
<evidence type="ECO:0000313" key="6">
    <source>
        <dbReference type="Proteomes" id="UP000231453"/>
    </source>
</evidence>
<name>A0A2M7VAE0_9BACT</name>
<dbReference type="InterPro" id="IPR017871">
    <property type="entry name" value="ABC_transporter-like_CS"/>
</dbReference>
<dbReference type="PANTHER" id="PTHR42734">
    <property type="entry name" value="METAL TRANSPORT SYSTEM ATP-BINDING PROTEIN TM_0124-RELATED"/>
    <property type="match status" value="1"/>
</dbReference>
<dbReference type="EMBL" id="PFPL01000043">
    <property type="protein sequence ID" value="PIZ95870.1"/>
    <property type="molecule type" value="Genomic_DNA"/>
</dbReference>
<reference evidence="6" key="1">
    <citation type="submission" date="2017-09" db="EMBL/GenBank/DDBJ databases">
        <title>Depth-based differentiation of microbial function through sediment-hosted aquifers and enrichment of novel symbionts in the deep terrestrial subsurface.</title>
        <authorList>
            <person name="Probst A.J."/>
            <person name="Ladd B."/>
            <person name="Jarett J.K."/>
            <person name="Geller-Mcgrath D.E."/>
            <person name="Sieber C.M.K."/>
            <person name="Emerson J.B."/>
            <person name="Anantharaman K."/>
            <person name="Thomas B.C."/>
            <person name="Malmstrom R."/>
            <person name="Stieglmeier M."/>
            <person name="Klingl A."/>
            <person name="Woyke T."/>
            <person name="Ryan C.M."/>
            <person name="Banfield J.F."/>
        </authorList>
    </citation>
    <scope>NUCLEOTIDE SEQUENCE [LARGE SCALE GENOMIC DNA]</scope>
</reference>
<dbReference type="SUPFAM" id="SSF52540">
    <property type="entry name" value="P-loop containing nucleoside triphosphate hydrolases"/>
    <property type="match status" value="1"/>
</dbReference>
<dbReference type="SMART" id="SM00382">
    <property type="entry name" value="AAA"/>
    <property type="match status" value="1"/>
</dbReference>
<dbReference type="PROSITE" id="PS50893">
    <property type="entry name" value="ABC_TRANSPORTER_2"/>
    <property type="match status" value="1"/>
</dbReference>
<evidence type="ECO:0000256" key="3">
    <source>
        <dbReference type="ARBA" id="ARBA00022840"/>
    </source>
</evidence>
<dbReference type="InterPro" id="IPR050153">
    <property type="entry name" value="Metal_Ion_Import_ABC"/>
</dbReference>
<dbReference type="Gene3D" id="3.40.50.300">
    <property type="entry name" value="P-loop containing nucleotide triphosphate hydrolases"/>
    <property type="match status" value="1"/>
</dbReference>
<evidence type="ECO:0000259" key="4">
    <source>
        <dbReference type="PROSITE" id="PS50893"/>
    </source>
</evidence>
<proteinExistence type="predicted"/>
<accession>A0A2M7VAE0</accession>
<comment type="caution">
    <text evidence="5">The sequence shown here is derived from an EMBL/GenBank/DDBJ whole genome shotgun (WGS) entry which is preliminary data.</text>
</comment>